<dbReference type="Gene3D" id="2.70.98.10">
    <property type="match status" value="1"/>
</dbReference>
<dbReference type="PANTHER" id="PTHR11122">
    <property type="entry name" value="APOSPORY-ASSOCIATED PROTEIN C-RELATED"/>
    <property type="match status" value="1"/>
</dbReference>
<dbReference type="GO" id="GO:0005975">
    <property type="term" value="P:carbohydrate metabolic process"/>
    <property type="evidence" value="ECO:0007669"/>
    <property type="project" value="InterPro"/>
</dbReference>
<keyword evidence="2" id="KW-1185">Reference proteome</keyword>
<reference evidence="1 2" key="1">
    <citation type="journal article" date="2018" name="Elife">
        <title>Discovery and characterization of a prevalent human gut bacterial enzyme sufficient for the inactivation of a family of plant toxins.</title>
        <authorList>
            <person name="Koppel N."/>
            <person name="Bisanz J.E."/>
            <person name="Pandelia M.E."/>
            <person name="Turnbaugh P.J."/>
            <person name="Balskus E.P."/>
        </authorList>
    </citation>
    <scope>NUCLEOTIDE SEQUENCE [LARGE SCALE GENOMIC DNA]</scope>
    <source>
        <strain evidence="2">anaerobia AP69FAA</strain>
    </source>
</reference>
<gene>
    <name evidence="1" type="ORF">C1880_00025</name>
</gene>
<dbReference type="STRING" id="1034345.GCA_000236865_01492"/>
<dbReference type="InterPro" id="IPR008183">
    <property type="entry name" value="Aldose_1/G6P_1-epimerase"/>
</dbReference>
<sequence>MSEPVSLRHGRLSAAVDPMGAQLLSLQLDGREYLWQGDPRFWARRAPVLFPIVGSLRDGRAESAQGPCVMGRHGIARNYEHAVVDRAADGSSVTFELRDSAETRAAYPYSFKLNMTYAITGEVTLSQTFRVTNTGDVTLPFCVGGHPAFNVPMGDAVDEAFEDYVLKFARPWSCTLPVIGEDGLMSWDNAFECPQGSDTVALTHASFAHDALMFTDVPDGVLTLLGAKSGHGVRVEFPGFPYIGVWSAANDAPFVALEPWSGHTTAHDEDDVFEHKAGMTLLAPGETNERTFHLTLF</sequence>
<name>A0A369LF37_9ACTN</name>
<dbReference type="InterPro" id="IPR011013">
    <property type="entry name" value="Gal_mutarotase_sf_dom"/>
</dbReference>
<dbReference type="OrthoDB" id="9795355at2"/>
<accession>A0A369LF37</accession>
<dbReference type="CDD" id="cd09024">
    <property type="entry name" value="Aldose_epim_lacX"/>
    <property type="match status" value="1"/>
</dbReference>
<dbReference type="PANTHER" id="PTHR11122:SF13">
    <property type="entry name" value="GLUCOSE-6-PHOSPHATE 1-EPIMERASE"/>
    <property type="match status" value="1"/>
</dbReference>
<dbReference type="Pfam" id="PF01263">
    <property type="entry name" value="Aldose_epim"/>
    <property type="match status" value="1"/>
</dbReference>
<proteinExistence type="predicted"/>
<dbReference type="InterPro" id="IPR014718">
    <property type="entry name" value="GH-type_carb-bd"/>
</dbReference>
<dbReference type="Proteomes" id="UP000253792">
    <property type="component" value="Unassembled WGS sequence"/>
</dbReference>
<dbReference type="AlphaFoldDB" id="A0A369LF37"/>
<protein>
    <submittedName>
        <fullName evidence="1">Aldose epimerase</fullName>
    </submittedName>
</protein>
<dbReference type="GO" id="GO:0016853">
    <property type="term" value="F:isomerase activity"/>
    <property type="evidence" value="ECO:0007669"/>
    <property type="project" value="InterPro"/>
</dbReference>
<evidence type="ECO:0000313" key="2">
    <source>
        <dbReference type="Proteomes" id="UP000253792"/>
    </source>
</evidence>
<evidence type="ECO:0000313" key="1">
    <source>
        <dbReference type="EMBL" id="RDB57257.1"/>
    </source>
</evidence>
<dbReference type="RefSeq" id="WP_114619818.1">
    <property type="nucleotide sequence ID" value="NZ_PPTP01000001.1"/>
</dbReference>
<organism evidence="1 2">
    <name type="scientific">Senegalimassilia anaerobia</name>
    <dbReference type="NCBI Taxonomy" id="1473216"/>
    <lineage>
        <taxon>Bacteria</taxon>
        <taxon>Bacillati</taxon>
        <taxon>Actinomycetota</taxon>
        <taxon>Coriobacteriia</taxon>
        <taxon>Coriobacteriales</taxon>
        <taxon>Coriobacteriaceae</taxon>
        <taxon>Senegalimassilia</taxon>
    </lineage>
</organism>
<dbReference type="SUPFAM" id="SSF74650">
    <property type="entry name" value="Galactose mutarotase-like"/>
    <property type="match status" value="1"/>
</dbReference>
<dbReference type="EMBL" id="PPTP01000001">
    <property type="protein sequence ID" value="RDB57257.1"/>
    <property type="molecule type" value="Genomic_DNA"/>
</dbReference>
<dbReference type="GO" id="GO:0030246">
    <property type="term" value="F:carbohydrate binding"/>
    <property type="evidence" value="ECO:0007669"/>
    <property type="project" value="InterPro"/>
</dbReference>
<dbReference type="InterPro" id="IPR037481">
    <property type="entry name" value="LacX"/>
</dbReference>
<comment type="caution">
    <text evidence="1">The sequence shown here is derived from an EMBL/GenBank/DDBJ whole genome shotgun (WGS) entry which is preliminary data.</text>
</comment>